<dbReference type="RefSeq" id="WP_105245775.1">
    <property type="nucleotide sequence ID" value="NZ_PSZM01000002.1"/>
</dbReference>
<keyword evidence="2" id="KW-1185">Reference proteome</keyword>
<name>A0A2S8AFT9_9FLAO</name>
<dbReference type="AlphaFoldDB" id="A0A2S8AFT9"/>
<dbReference type="PROSITE" id="PS51257">
    <property type="entry name" value="PROKAR_LIPOPROTEIN"/>
    <property type="match status" value="1"/>
</dbReference>
<sequence>MKKKYILVLVSFGLFISCLKPNCEENAKLSRNRECLLIIEQELPTSTPYLKARGRNLKTSKSCECLDKGRWWIQYRDNMSVGDTLIKRKGELVFYIHKKDTILSFPWECEGKIYK</sequence>
<dbReference type="Proteomes" id="UP000238042">
    <property type="component" value="Unassembled WGS sequence"/>
</dbReference>
<dbReference type="OrthoDB" id="1259728at2"/>
<evidence type="ECO:0000313" key="1">
    <source>
        <dbReference type="EMBL" id="PQL95059.1"/>
    </source>
</evidence>
<protein>
    <recommendedName>
        <fullName evidence="3">Lipoprotein</fullName>
    </recommendedName>
</protein>
<organism evidence="1 2">
    <name type="scientific">Apibacter adventoris</name>
    <dbReference type="NCBI Taxonomy" id="1679466"/>
    <lineage>
        <taxon>Bacteria</taxon>
        <taxon>Pseudomonadati</taxon>
        <taxon>Bacteroidota</taxon>
        <taxon>Flavobacteriia</taxon>
        <taxon>Flavobacteriales</taxon>
        <taxon>Weeksellaceae</taxon>
        <taxon>Apibacter</taxon>
    </lineage>
</organism>
<accession>A0A2S8AFT9</accession>
<gene>
    <name evidence="1" type="ORF">C4S77_02275</name>
</gene>
<reference evidence="1 2" key="1">
    <citation type="submission" date="2018-02" db="EMBL/GenBank/DDBJ databases">
        <title>Genome sequences of Apibacter spp., gut symbionts of Asian honey bees.</title>
        <authorList>
            <person name="Kwong W.K."/>
            <person name="Steele M.I."/>
            <person name="Moran N.A."/>
        </authorList>
    </citation>
    <scope>NUCLEOTIDE SEQUENCE [LARGE SCALE GENOMIC DNA]</scope>
    <source>
        <strain evidence="2">wkB301</strain>
    </source>
</reference>
<evidence type="ECO:0008006" key="3">
    <source>
        <dbReference type="Google" id="ProtNLM"/>
    </source>
</evidence>
<evidence type="ECO:0000313" key="2">
    <source>
        <dbReference type="Proteomes" id="UP000238042"/>
    </source>
</evidence>
<dbReference type="EMBL" id="PSZM01000002">
    <property type="protein sequence ID" value="PQL95059.1"/>
    <property type="molecule type" value="Genomic_DNA"/>
</dbReference>
<proteinExistence type="predicted"/>
<comment type="caution">
    <text evidence="1">The sequence shown here is derived from an EMBL/GenBank/DDBJ whole genome shotgun (WGS) entry which is preliminary data.</text>
</comment>